<dbReference type="AlphaFoldDB" id="A0A948RRM5"/>
<dbReference type="EMBL" id="JAHJDP010000012">
    <property type="protein sequence ID" value="MBU2689595.1"/>
    <property type="molecule type" value="Genomic_DNA"/>
</dbReference>
<sequence>MKHLFLILLLLCPTLARAMPAEAALSYETRQWHLAGGDGEAELRQNLIPFWIHLLPHPTLETWINSSYSSSSLSKRADGDLSGLSSVRFECDWQPGPEGLHLFGGLDTPMDSPALTAEENLLATLLAEPVLRWDVPVYGKGLELRLGTIYGYALPVGAVTAGLLMTRRGAYASGFHGDFEPVSDIRFAGGFQMRTGDADLRTDLSWTTGGHVRLNNRTILTTKGRLDLSVRGESPWRRNRIYGGLGMRAYAAAESEPLPGGLLPIEAGNLWVLNLGLLRDFNTWLGRVDLDLVSSPDAPTGRNGGYSWALSLEWVRRFNATTALSLECEPTWGTLDNGGKLTGLRMGITLFFRPGGAPGTGWGG</sequence>
<organism evidence="2 3">
    <name type="scientific">Eiseniibacteriota bacterium</name>
    <dbReference type="NCBI Taxonomy" id="2212470"/>
    <lineage>
        <taxon>Bacteria</taxon>
        <taxon>Candidatus Eiseniibacteriota</taxon>
    </lineage>
</organism>
<accession>A0A948RRM5</accession>
<keyword evidence="1" id="KW-0732">Signal</keyword>
<proteinExistence type="predicted"/>
<protein>
    <recommendedName>
        <fullName evidence="4">DUF3187 family protein</fullName>
    </recommendedName>
</protein>
<dbReference type="Proteomes" id="UP000777784">
    <property type="component" value="Unassembled WGS sequence"/>
</dbReference>
<name>A0A948RRM5_UNCEI</name>
<evidence type="ECO:0000313" key="3">
    <source>
        <dbReference type="Proteomes" id="UP000777784"/>
    </source>
</evidence>
<evidence type="ECO:0008006" key="4">
    <source>
        <dbReference type="Google" id="ProtNLM"/>
    </source>
</evidence>
<comment type="caution">
    <text evidence="2">The sequence shown here is derived from an EMBL/GenBank/DDBJ whole genome shotgun (WGS) entry which is preliminary data.</text>
</comment>
<evidence type="ECO:0000313" key="2">
    <source>
        <dbReference type="EMBL" id="MBU2689595.1"/>
    </source>
</evidence>
<feature type="signal peptide" evidence="1">
    <location>
        <begin position="1"/>
        <end position="18"/>
    </location>
</feature>
<evidence type="ECO:0000256" key="1">
    <source>
        <dbReference type="SAM" id="SignalP"/>
    </source>
</evidence>
<gene>
    <name evidence="2" type="ORF">KJ970_01585</name>
</gene>
<feature type="chain" id="PRO_5036738053" description="DUF3187 family protein" evidence="1">
    <location>
        <begin position="19"/>
        <end position="364"/>
    </location>
</feature>
<reference evidence="2" key="1">
    <citation type="submission" date="2021-05" db="EMBL/GenBank/DDBJ databases">
        <title>Energy efficiency and biological interactions define the core microbiome of deep oligotrophic groundwater.</title>
        <authorList>
            <person name="Mehrshad M."/>
            <person name="Lopez-Fernandez M."/>
            <person name="Bell E."/>
            <person name="Bernier-Latmani R."/>
            <person name="Bertilsson S."/>
            <person name="Dopson M."/>
        </authorList>
    </citation>
    <scope>NUCLEOTIDE SEQUENCE</scope>
    <source>
        <strain evidence="2">Modern_marine.mb.64</strain>
    </source>
</reference>